<keyword evidence="1" id="KW-1133">Transmembrane helix</keyword>
<dbReference type="RefSeq" id="WP_309488759.1">
    <property type="nucleotide sequence ID" value="NZ_JAENIG010000002.1"/>
</dbReference>
<accession>A0AAE2SAA9</accession>
<evidence type="ECO:0000313" key="3">
    <source>
        <dbReference type="Proteomes" id="UP000634206"/>
    </source>
</evidence>
<comment type="caution">
    <text evidence="2">The sequence shown here is derived from an EMBL/GenBank/DDBJ whole genome shotgun (WGS) entry which is preliminary data.</text>
</comment>
<reference evidence="2" key="1">
    <citation type="submission" date="2021-01" db="EMBL/GenBank/DDBJ databases">
        <title>Modified the classification status of verrucomicrobia.</title>
        <authorList>
            <person name="Feng X."/>
        </authorList>
    </citation>
    <scope>NUCLEOTIDE SEQUENCE</scope>
    <source>
        <strain evidence="2">5K15</strain>
    </source>
</reference>
<feature type="transmembrane region" description="Helical" evidence="1">
    <location>
        <begin position="71"/>
        <end position="95"/>
    </location>
</feature>
<keyword evidence="1" id="KW-0472">Membrane</keyword>
<name>A0AAE2SAA9_9BACT</name>
<sequence length="135" mass="14468">MKRHRLWPLLLPIVALAIITAFLGITHWLSGGGAQCTVLKYTGFYCPGCGGTRCAKSLANGNIGAAFDHNVLLAAAAFLFIAVCLYLIVRISVLGKKAPSFSNIHPIWLWAGVAIIAIFTILRNLPATPFSHLAP</sequence>
<organism evidence="2 3">
    <name type="scientific">Oceaniferula flava</name>
    <dbReference type="NCBI Taxonomy" id="2800421"/>
    <lineage>
        <taxon>Bacteria</taxon>
        <taxon>Pseudomonadati</taxon>
        <taxon>Verrucomicrobiota</taxon>
        <taxon>Verrucomicrobiia</taxon>
        <taxon>Verrucomicrobiales</taxon>
        <taxon>Verrucomicrobiaceae</taxon>
        <taxon>Oceaniferula</taxon>
    </lineage>
</organism>
<keyword evidence="1" id="KW-0812">Transmembrane</keyword>
<dbReference type="Proteomes" id="UP000634206">
    <property type="component" value="Unassembled WGS sequence"/>
</dbReference>
<dbReference type="EMBL" id="JAENIG010000002">
    <property type="protein sequence ID" value="MBK1854153.1"/>
    <property type="molecule type" value="Genomic_DNA"/>
</dbReference>
<evidence type="ECO:0000256" key="1">
    <source>
        <dbReference type="SAM" id="Phobius"/>
    </source>
</evidence>
<proteinExistence type="predicted"/>
<dbReference type="InterPro" id="IPR021215">
    <property type="entry name" value="DUF2752"/>
</dbReference>
<feature type="transmembrane region" description="Helical" evidence="1">
    <location>
        <begin position="7"/>
        <end position="29"/>
    </location>
</feature>
<dbReference type="Pfam" id="PF10825">
    <property type="entry name" value="DUF2752"/>
    <property type="match status" value="1"/>
</dbReference>
<protein>
    <submittedName>
        <fullName evidence="2">DUF2752 domain-containing protein</fullName>
    </submittedName>
</protein>
<evidence type="ECO:0000313" key="2">
    <source>
        <dbReference type="EMBL" id="MBK1854153.1"/>
    </source>
</evidence>
<dbReference type="AlphaFoldDB" id="A0AAE2SAA9"/>
<gene>
    <name evidence="2" type="ORF">JIN83_04245</name>
</gene>
<feature type="transmembrane region" description="Helical" evidence="1">
    <location>
        <begin position="107"/>
        <end position="125"/>
    </location>
</feature>
<keyword evidence="3" id="KW-1185">Reference proteome</keyword>